<name>A0ABS7YTH6_9VIBR</name>
<organism evidence="1 2">
    <name type="scientific">Vibrio tritonius</name>
    <dbReference type="NCBI Taxonomy" id="1435069"/>
    <lineage>
        <taxon>Bacteria</taxon>
        <taxon>Pseudomonadati</taxon>
        <taxon>Pseudomonadota</taxon>
        <taxon>Gammaproteobacteria</taxon>
        <taxon>Vibrionales</taxon>
        <taxon>Vibrionaceae</taxon>
        <taxon>Vibrio</taxon>
    </lineage>
</organism>
<reference evidence="2" key="1">
    <citation type="submission" date="2023-07" db="EMBL/GenBank/DDBJ databases">
        <title>Molecular identification of indigenous halophilic bacteria isolated from red sea cost, biodegradation of synthetic dyes and assessment of degraded metabolite toxicity.</title>
        <authorList>
            <person name="Chaieb K."/>
            <person name="Altayb H.N."/>
        </authorList>
    </citation>
    <scope>NUCLEOTIDE SEQUENCE [LARGE SCALE GENOMIC DNA]</scope>
    <source>
        <strain evidence="2">K20</strain>
    </source>
</reference>
<dbReference type="Pfam" id="PF04891">
    <property type="entry name" value="NifQ"/>
    <property type="match status" value="1"/>
</dbReference>
<dbReference type="Proteomes" id="UP001199044">
    <property type="component" value="Unassembled WGS sequence"/>
</dbReference>
<evidence type="ECO:0000313" key="1">
    <source>
        <dbReference type="EMBL" id="MCA2018983.1"/>
    </source>
</evidence>
<keyword evidence="2" id="KW-1185">Reference proteome</keyword>
<protein>
    <submittedName>
        <fullName evidence="1">Nitrogen fixation protein NifQ</fullName>
    </submittedName>
</protein>
<comment type="caution">
    <text evidence="1">The sequence shown here is derived from an EMBL/GenBank/DDBJ whole genome shotgun (WGS) entry which is preliminary data.</text>
</comment>
<proteinExistence type="predicted"/>
<accession>A0ABS7YTH6</accession>
<dbReference type="EMBL" id="JAIWIU010000225">
    <property type="protein sequence ID" value="MCA2018983.1"/>
    <property type="molecule type" value="Genomic_DNA"/>
</dbReference>
<gene>
    <name evidence="1" type="ORF">LDJ79_22915</name>
</gene>
<dbReference type="InterPro" id="IPR006975">
    <property type="entry name" value="NifQ"/>
</dbReference>
<sequence length="176" mass="20386">MMGDVFTQYWYPIITAFHQGKSALPAHLGISADDYYQITELVGLVPIATHDLPQYAALQLRHELIGMRDDELSELTELLTEHLDHHQPYAQQMATVLANASMGSQHLWRDLGMPERPRLSQLFHDYFPTLHALNHHNMRWKRFLYKQLCESGGDYVCRSPSCETCTSYEECFGEER</sequence>
<evidence type="ECO:0000313" key="2">
    <source>
        <dbReference type="Proteomes" id="UP001199044"/>
    </source>
</evidence>
<dbReference type="RefSeq" id="WP_225252251.1">
    <property type="nucleotide sequence ID" value="NZ_JAIWIU010000225.1"/>
</dbReference>